<dbReference type="SUPFAM" id="SSF54001">
    <property type="entry name" value="Cysteine proteinases"/>
    <property type="match status" value="1"/>
</dbReference>
<comment type="caution">
    <text evidence="2">The sequence shown here is derived from an EMBL/GenBank/DDBJ whole genome shotgun (WGS) entry which is preliminary data.</text>
</comment>
<protein>
    <recommendedName>
        <fullName evidence="1">CxC7-like cysteine cluster associated with KDZ transposases domain-containing protein</fullName>
    </recommendedName>
</protein>
<evidence type="ECO:0000313" key="2">
    <source>
        <dbReference type="EMBL" id="KAL0992618.1"/>
    </source>
</evidence>
<feature type="domain" description="CxC7-like cysteine cluster associated with KDZ transposases" evidence="1">
    <location>
        <begin position="173"/>
        <end position="234"/>
    </location>
</feature>
<dbReference type="AlphaFoldDB" id="A0ABD0WZT7"/>
<accession>A0ABD0WZT7</accession>
<keyword evidence="3" id="KW-1185">Reference proteome</keyword>
<gene>
    <name evidence="2" type="ORF">UPYG_G00095840</name>
</gene>
<sequence>MITKVAQSQNDLANKDFVLIPIWKPGHYMLCCISDFQGLPRQKGGNACGIFMLMDDMATIRTWWCLLLLSGHSVVRLAQKRKSEDPIIIADEEAKRPRTIPPEQSETVDLTKEMGILEITRCCLKDILLEVVLQDGDEALMTLALVCSSFRDIVSDENFRERAHFLWLDSVTNWSRFSTKYKKEFRTMYSVLNCSQCYCPYKSCMPGYVGRGRRGELRGIYSEDPHPGFCSHFCQSMAGFPDEG</sequence>
<dbReference type="Proteomes" id="UP001557470">
    <property type="component" value="Unassembled WGS sequence"/>
</dbReference>
<reference evidence="2 3" key="1">
    <citation type="submission" date="2024-06" db="EMBL/GenBank/DDBJ databases">
        <authorList>
            <person name="Pan Q."/>
            <person name="Wen M."/>
            <person name="Jouanno E."/>
            <person name="Zahm M."/>
            <person name="Klopp C."/>
            <person name="Cabau C."/>
            <person name="Louis A."/>
            <person name="Berthelot C."/>
            <person name="Parey E."/>
            <person name="Roest Crollius H."/>
            <person name="Montfort J."/>
            <person name="Robinson-Rechavi M."/>
            <person name="Bouchez O."/>
            <person name="Lampietro C."/>
            <person name="Lopez Roques C."/>
            <person name="Donnadieu C."/>
            <person name="Postlethwait J."/>
            <person name="Bobe J."/>
            <person name="Verreycken H."/>
            <person name="Guiguen Y."/>
        </authorList>
    </citation>
    <scope>NUCLEOTIDE SEQUENCE [LARGE SCALE GENOMIC DNA]</scope>
    <source>
        <strain evidence="2">Up_M1</strain>
        <tissue evidence="2">Testis</tissue>
    </source>
</reference>
<organism evidence="2 3">
    <name type="scientific">Umbra pygmaea</name>
    <name type="common">Eastern mudminnow</name>
    <dbReference type="NCBI Taxonomy" id="75934"/>
    <lineage>
        <taxon>Eukaryota</taxon>
        <taxon>Metazoa</taxon>
        <taxon>Chordata</taxon>
        <taxon>Craniata</taxon>
        <taxon>Vertebrata</taxon>
        <taxon>Euteleostomi</taxon>
        <taxon>Actinopterygii</taxon>
        <taxon>Neopterygii</taxon>
        <taxon>Teleostei</taxon>
        <taxon>Protacanthopterygii</taxon>
        <taxon>Esociformes</taxon>
        <taxon>Umbridae</taxon>
        <taxon>Umbra</taxon>
    </lineage>
</organism>
<dbReference type="EMBL" id="JAGEUA010000003">
    <property type="protein sequence ID" value="KAL0992618.1"/>
    <property type="molecule type" value="Genomic_DNA"/>
</dbReference>
<evidence type="ECO:0000259" key="1">
    <source>
        <dbReference type="Pfam" id="PF18866"/>
    </source>
</evidence>
<proteinExistence type="predicted"/>
<dbReference type="InterPro" id="IPR038765">
    <property type="entry name" value="Papain-like_cys_pep_sf"/>
</dbReference>
<name>A0ABD0WZT7_UMBPY</name>
<dbReference type="Pfam" id="PF18866">
    <property type="entry name" value="CxC7"/>
    <property type="match status" value="1"/>
</dbReference>
<evidence type="ECO:0000313" key="3">
    <source>
        <dbReference type="Proteomes" id="UP001557470"/>
    </source>
</evidence>
<dbReference type="InterPro" id="IPR041300">
    <property type="entry name" value="CxC7"/>
</dbReference>